<evidence type="ECO:0000256" key="1">
    <source>
        <dbReference type="ARBA" id="ARBA00022737"/>
    </source>
</evidence>
<dbReference type="AlphaFoldDB" id="A0A8H5BT18"/>
<keyword evidence="1" id="KW-0677">Repeat</keyword>
<reference evidence="3 4" key="1">
    <citation type="journal article" date="2020" name="ISME J.">
        <title>Uncovering the hidden diversity of litter-decomposition mechanisms in mushroom-forming fungi.</title>
        <authorList>
            <person name="Floudas D."/>
            <person name="Bentzer J."/>
            <person name="Ahren D."/>
            <person name="Johansson T."/>
            <person name="Persson P."/>
            <person name="Tunlid A."/>
        </authorList>
    </citation>
    <scope>NUCLEOTIDE SEQUENCE [LARGE SCALE GENOMIC DNA]</scope>
    <source>
        <strain evidence="3 4">CBS 101986</strain>
    </source>
</reference>
<dbReference type="Proteomes" id="UP000567179">
    <property type="component" value="Unassembled WGS sequence"/>
</dbReference>
<dbReference type="InterPro" id="IPR056884">
    <property type="entry name" value="NPHP3-like_N"/>
</dbReference>
<keyword evidence="4" id="KW-1185">Reference proteome</keyword>
<dbReference type="Gene3D" id="3.40.50.300">
    <property type="entry name" value="P-loop containing nucleotide triphosphate hydrolases"/>
    <property type="match status" value="1"/>
</dbReference>
<organism evidence="3 4">
    <name type="scientific">Psilocybe cf. subviscida</name>
    <dbReference type="NCBI Taxonomy" id="2480587"/>
    <lineage>
        <taxon>Eukaryota</taxon>
        <taxon>Fungi</taxon>
        <taxon>Dikarya</taxon>
        <taxon>Basidiomycota</taxon>
        <taxon>Agaricomycotina</taxon>
        <taxon>Agaricomycetes</taxon>
        <taxon>Agaricomycetidae</taxon>
        <taxon>Agaricales</taxon>
        <taxon>Agaricineae</taxon>
        <taxon>Strophariaceae</taxon>
        <taxon>Psilocybe</taxon>
    </lineage>
</organism>
<feature type="domain" description="NACHT" evidence="2">
    <location>
        <begin position="84"/>
        <end position="234"/>
    </location>
</feature>
<dbReference type="InterPro" id="IPR027417">
    <property type="entry name" value="P-loop_NTPase"/>
</dbReference>
<dbReference type="InterPro" id="IPR007111">
    <property type="entry name" value="NACHT_NTPase"/>
</dbReference>
<sequence length="462" mass="52060">MKPRLSLLKNARNVRIENLVVEGKVTNMTQPTGDPLDKLYGRVSHSAILNSSGRADDVRCYPGTREEVIRKIEDWKNRQDCTSRMMWLSGPAGAGKTAIVQTVAEGWKKHGIPAASFFFFRADRTRNTAQPIVATLLYQLFKFLPALKESAATLLSENPLMFQESLNEQFTHFIYTPIHALMQQPSSDVQIPIVLLVDGLDECGDEGTQERLLHALQDLVAPEDSPFMVLVASRQEPNLIMAFKKLPQAVAAIYLDDEYRPAEDIRRFVAAKFDEIKRTHHLSHNLRADWPLDSDIENITTKSSGQFIYAATVMRFLEHSAESPHIMLKIVQGIQPAENHTPFAQLDTMYSHIFSQAKNPVAIRNIFAMHFISALDSANHPLCGFLESKYNSTTVESIISTLSSIVRLERSGFTKLVFYHASLGDFLLDKSRSGMHFLNMHAAWVELTLDLLVSGNSYSTWH</sequence>
<dbReference type="PROSITE" id="PS50837">
    <property type="entry name" value="NACHT"/>
    <property type="match status" value="1"/>
</dbReference>
<dbReference type="PANTHER" id="PTHR10039">
    <property type="entry name" value="AMELOGENIN"/>
    <property type="match status" value="1"/>
</dbReference>
<protein>
    <recommendedName>
        <fullName evidence="2">NACHT domain-containing protein</fullName>
    </recommendedName>
</protein>
<dbReference type="EMBL" id="JAACJJ010000003">
    <property type="protein sequence ID" value="KAF5328734.1"/>
    <property type="molecule type" value="Genomic_DNA"/>
</dbReference>
<evidence type="ECO:0000313" key="4">
    <source>
        <dbReference type="Proteomes" id="UP000567179"/>
    </source>
</evidence>
<dbReference type="OrthoDB" id="5967843at2759"/>
<dbReference type="PANTHER" id="PTHR10039:SF17">
    <property type="entry name" value="FUNGAL STAND N-TERMINAL GOODBYE DOMAIN-CONTAINING PROTEIN-RELATED"/>
    <property type="match status" value="1"/>
</dbReference>
<comment type="caution">
    <text evidence="3">The sequence shown here is derived from an EMBL/GenBank/DDBJ whole genome shotgun (WGS) entry which is preliminary data.</text>
</comment>
<dbReference type="Pfam" id="PF24883">
    <property type="entry name" value="NPHP3_N"/>
    <property type="match status" value="1"/>
</dbReference>
<evidence type="ECO:0000313" key="3">
    <source>
        <dbReference type="EMBL" id="KAF5328734.1"/>
    </source>
</evidence>
<dbReference type="SUPFAM" id="SSF52540">
    <property type="entry name" value="P-loop containing nucleoside triphosphate hydrolases"/>
    <property type="match status" value="1"/>
</dbReference>
<proteinExistence type="predicted"/>
<accession>A0A8H5BT18</accession>
<gene>
    <name evidence="3" type="ORF">D9619_011469</name>
</gene>
<name>A0A8H5BT18_9AGAR</name>
<evidence type="ECO:0000259" key="2">
    <source>
        <dbReference type="PROSITE" id="PS50837"/>
    </source>
</evidence>